<name>A0A2S1LYR5_9SPIR</name>
<dbReference type="Proteomes" id="UP000244655">
    <property type="component" value="Plasmid pl20"/>
</dbReference>
<dbReference type="RefSeq" id="WP_108729742.1">
    <property type="nucleotide sequence ID" value="NZ_CP025787.1"/>
</dbReference>
<organism evidence="2 3">
    <name type="scientific">Candidatus Borreliella tachyglossi</name>
    <dbReference type="NCBI Taxonomy" id="1964448"/>
    <lineage>
        <taxon>Bacteria</taxon>
        <taxon>Pseudomonadati</taxon>
        <taxon>Spirochaetota</taxon>
        <taxon>Spirochaetia</taxon>
        <taxon>Spirochaetales</taxon>
        <taxon>Borreliaceae</taxon>
        <taxon>Borreliella</taxon>
    </lineage>
</organism>
<dbReference type="EMBL" id="CP025789">
    <property type="protein sequence ID" value="AWG43411.1"/>
    <property type="molecule type" value="Genomic_DNA"/>
</dbReference>
<dbReference type="AlphaFoldDB" id="A0A2S1LYR5"/>
<dbReference type="OrthoDB" id="350983at2"/>
<dbReference type="InterPro" id="IPR007910">
    <property type="entry name" value="DUF735"/>
</dbReference>
<protein>
    <submittedName>
        <fullName evidence="2">Uncharacterized protein</fullName>
    </submittedName>
</protein>
<geneLocation type="plasmid" evidence="1 3">
    <name>pl29</name>
</geneLocation>
<reference evidence="2 3" key="1">
    <citation type="submission" date="2018-01" db="EMBL/GenBank/DDBJ databases">
        <title>Genome sequence of Borrelia tachyglossi.</title>
        <authorList>
            <person name="Gofton A.W."/>
        </authorList>
    </citation>
    <scope>NUCLEOTIDE SEQUENCE [LARGE SCALE GENOMIC DNA]</scope>
    <source>
        <strain evidence="2 3">Bc-F10-1268</strain>
        <plasmid evidence="2 3">pl20</plasmid>
        <plasmid evidence="1 3">pl29</plasmid>
    </source>
</reference>
<gene>
    <name evidence="1" type="ORF">CR532_04935</name>
    <name evidence="2" type="ORF">CR532_05295</name>
</gene>
<evidence type="ECO:0000313" key="2">
    <source>
        <dbReference type="EMBL" id="AWG43411.1"/>
    </source>
</evidence>
<evidence type="ECO:0000313" key="1">
    <source>
        <dbReference type="EMBL" id="AWG43346.1"/>
    </source>
</evidence>
<keyword evidence="2" id="KW-0614">Plasmid</keyword>
<dbReference type="Pfam" id="PF05246">
    <property type="entry name" value="DUF735"/>
    <property type="match status" value="1"/>
</dbReference>
<geneLocation type="plasmid" evidence="2 3">
    <name>pl20</name>
</geneLocation>
<proteinExistence type="predicted"/>
<dbReference type="Proteomes" id="UP000244655">
    <property type="component" value="Plasmid pl29"/>
</dbReference>
<evidence type="ECO:0000313" key="3">
    <source>
        <dbReference type="Proteomes" id="UP000244655"/>
    </source>
</evidence>
<accession>A0A2S1LYR5</accession>
<keyword evidence="3" id="KW-1185">Reference proteome</keyword>
<dbReference type="EMBL" id="CP025787">
    <property type="protein sequence ID" value="AWG43346.1"/>
    <property type="molecule type" value="Genomic_DNA"/>
</dbReference>
<sequence>MNIPNFLRNTQVEKFIKNELHYAHTILSELKELNSNFIDFDAKEHVSSRFIAFKLSILFRIFYSKSQTLVSLTKNINSVIFAKRHIGTDESFIRLFKAFLNVDVQVSTESAGVISIKLKGSMTTNFITYVSPSTPKGIKPKKIIMCTTKEGYARVCKKLVFNFLPKGYSHSIYAFIKELIPIGRVLKLYDKEDQELITFNN</sequence>